<evidence type="ECO:0008006" key="4">
    <source>
        <dbReference type="Google" id="ProtNLM"/>
    </source>
</evidence>
<accession>A0A370HN02</accession>
<proteinExistence type="predicted"/>
<organism evidence="2 3">
    <name type="scientific">Microvirga subterranea</name>
    <dbReference type="NCBI Taxonomy" id="186651"/>
    <lineage>
        <taxon>Bacteria</taxon>
        <taxon>Pseudomonadati</taxon>
        <taxon>Pseudomonadota</taxon>
        <taxon>Alphaproteobacteria</taxon>
        <taxon>Hyphomicrobiales</taxon>
        <taxon>Methylobacteriaceae</taxon>
        <taxon>Microvirga</taxon>
    </lineage>
</organism>
<name>A0A370HN02_9HYPH</name>
<evidence type="ECO:0000313" key="3">
    <source>
        <dbReference type="Proteomes" id="UP000254925"/>
    </source>
</evidence>
<dbReference type="Proteomes" id="UP000254925">
    <property type="component" value="Unassembled WGS sequence"/>
</dbReference>
<evidence type="ECO:0000313" key="2">
    <source>
        <dbReference type="EMBL" id="RDI59817.1"/>
    </source>
</evidence>
<keyword evidence="3" id="KW-1185">Reference proteome</keyword>
<protein>
    <recommendedName>
        <fullName evidence="4">PXPV repeat-containing protein</fullName>
    </recommendedName>
</protein>
<comment type="caution">
    <text evidence="2">The sequence shown here is derived from an EMBL/GenBank/DDBJ whole genome shotgun (WGS) entry which is preliminary data.</text>
</comment>
<feature type="signal peptide" evidence="1">
    <location>
        <begin position="1"/>
        <end position="21"/>
    </location>
</feature>
<dbReference type="AlphaFoldDB" id="A0A370HN02"/>
<dbReference type="RefSeq" id="WP_147282367.1">
    <property type="nucleotide sequence ID" value="NZ_QQBB01000003.1"/>
</dbReference>
<reference evidence="2 3" key="1">
    <citation type="submission" date="2018-07" db="EMBL/GenBank/DDBJ databases">
        <title>Genomic Encyclopedia of Type Strains, Phase IV (KMG-IV): sequencing the most valuable type-strain genomes for metagenomic binning, comparative biology and taxonomic classification.</title>
        <authorList>
            <person name="Goeker M."/>
        </authorList>
    </citation>
    <scope>NUCLEOTIDE SEQUENCE [LARGE SCALE GENOMIC DNA]</scope>
    <source>
        <strain evidence="2 3">DSM 14364</strain>
    </source>
</reference>
<keyword evidence="1" id="KW-0732">Signal</keyword>
<evidence type="ECO:0000256" key="1">
    <source>
        <dbReference type="SAM" id="SignalP"/>
    </source>
</evidence>
<gene>
    <name evidence="2" type="ORF">DES45_10372</name>
</gene>
<sequence length="121" mass="12793">MQIFRLASGTAAALALVTSLAAVEPAAARDRLSPGAAAAIGVLGGLAVGGAIAASQSPAYAAPAPVYVAPPPSPPPVYVESEPVYYAPPPRPVYVERCYTERYSEWVPGWGWEQRRRRICR</sequence>
<dbReference type="EMBL" id="QQBB01000003">
    <property type="protein sequence ID" value="RDI59817.1"/>
    <property type="molecule type" value="Genomic_DNA"/>
</dbReference>
<feature type="chain" id="PRO_5016605836" description="PXPV repeat-containing protein" evidence="1">
    <location>
        <begin position="22"/>
        <end position="121"/>
    </location>
</feature>